<dbReference type="CDD" id="cd06261">
    <property type="entry name" value="TM_PBP2"/>
    <property type="match status" value="1"/>
</dbReference>
<dbReference type="Proteomes" id="UP001601288">
    <property type="component" value="Unassembled WGS sequence"/>
</dbReference>
<name>A0ABW6LM78_9ACTN</name>
<evidence type="ECO:0000313" key="10">
    <source>
        <dbReference type="EMBL" id="MFE9229523.1"/>
    </source>
</evidence>
<protein>
    <submittedName>
        <fullName evidence="10">Amino acid ABC transporter permease</fullName>
    </submittedName>
</protein>
<evidence type="ECO:0000256" key="4">
    <source>
        <dbReference type="ARBA" id="ARBA00022692"/>
    </source>
</evidence>
<evidence type="ECO:0000256" key="6">
    <source>
        <dbReference type="ARBA" id="ARBA00022989"/>
    </source>
</evidence>
<feature type="transmembrane region" description="Helical" evidence="8">
    <location>
        <begin position="190"/>
        <end position="211"/>
    </location>
</feature>
<dbReference type="InterPro" id="IPR035906">
    <property type="entry name" value="MetI-like_sf"/>
</dbReference>
<evidence type="ECO:0000256" key="5">
    <source>
        <dbReference type="ARBA" id="ARBA00022970"/>
    </source>
</evidence>
<organism evidence="10 11">
    <name type="scientific">Streptomyces massasporeus</name>
    <dbReference type="NCBI Taxonomy" id="67324"/>
    <lineage>
        <taxon>Bacteria</taxon>
        <taxon>Bacillati</taxon>
        <taxon>Actinomycetota</taxon>
        <taxon>Actinomycetes</taxon>
        <taxon>Kitasatosporales</taxon>
        <taxon>Streptomycetaceae</taxon>
        <taxon>Streptomyces</taxon>
    </lineage>
</organism>
<evidence type="ECO:0000256" key="2">
    <source>
        <dbReference type="ARBA" id="ARBA00022448"/>
    </source>
</evidence>
<gene>
    <name evidence="10" type="ORF">ACFYM3_33990</name>
</gene>
<dbReference type="EMBL" id="JBIAFP010000026">
    <property type="protein sequence ID" value="MFE9229523.1"/>
    <property type="molecule type" value="Genomic_DNA"/>
</dbReference>
<comment type="similarity">
    <text evidence="8">Belongs to the binding-protein-dependent transport system permease family.</text>
</comment>
<comment type="subcellular location">
    <subcellularLocation>
        <location evidence="1 8">Cell membrane</location>
        <topology evidence="1 8">Multi-pass membrane protein</topology>
    </subcellularLocation>
</comment>
<reference evidence="10 11" key="1">
    <citation type="submission" date="2024-10" db="EMBL/GenBank/DDBJ databases">
        <title>The Natural Products Discovery Center: Release of the First 8490 Sequenced Strains for Exploring Actinobacteria Biosynthetic Diversity.</title>
        <authorList>
            <person name="Kalkreuter E."/>
            <person name="Kautsar S.A."/>
            <person name="Yang D."/>
            <person name="Bader C.D."/>
            <person name="Teijaro C.N."/>
            <person name="Fluegel L."/>
            <person name="Davis C.M."/>
            <person name="Simpson J.R."/>
            <person name="Lauterbach L."/>
            <person name="Steele A.D."/>
            <person name="Gui C."/>
            <person name="Meng S."/>
            <person name="Li G."/>
            <person name="Viehrig K."/>
            <person name="Ye F."/>
            <person name="Su P."/>
            <person name="Kiefer A.F."/>
            <person name="Nichols A."/>
            <person name="Cepeda A.J."/>
            <person name="Yan W."/>
            <person name="Fan B."/>
            <person name="Jiang Y."/>
            <person name="Adhikari A."/>
            <person name="Zheng C.-J."/>
            <person name="Schuster L."/>
            <person name="Cowan T.M."/>
            <person name="Smanski M.J."/>
            <person name="Chevrette M.G."/>
            <person name="De Carvalho L.P.S."/>
            <person name="Shen B."/>
        </authorList>
    </citation>
    <scope>NUCLEOTIDE SEQUENCE [LARGE SCALE GENOMIC DNA]</scope>
    <source>
        <strain evidence="10 11">NPDC007066</strain>
    </source>
</reference>
<dbReference type="NCBIfam" id="TIGR01726">
    <property type="entry name" value="HEQRo_perm_3TM"/>
    <property type="match status" value="1"/>
</dbReference>
<evidence type="ECO:0000256" key="7">
    <source>
        <dbReference type="ARBA" id="ARBA00023136"/>
    </source>
</evidence>
<sequence length="251" mass="26983">MSGLFEVPWDDHRPELIDALGRTVSYTVVGFAGAVLLGLAVALLRLSKAWPARALAAVYTEVFKNVPLLAIIFLTYFGLASAGIRLDVFTAGCLSLIVFYAAYLSEIFRSAISGVHAGQTEAGEALGIRRTGIFGHIVLPQALRLALPGTNTMLVDLLKSTSLLVTVSAAELMSEGRLITSATFRALEVYLVIAAIYFALCYPLSQLLLLLERKVRSGVPLSPWRRRRLRAARALLAAEPAAGTPLKEASA</sequence>
<evidence type="ECO:0000313" key="11">
    <source>
        <dbReference type="Proteomes" id="UP001601288"/>
    </source>
</evidence>
<feature type="transmembrane region" description="Helical" evidence="8">
    <location>
        <begin position="56"/>
        <end position="78"/>
    </location>
</feature>
<proteinExistence type="inferred from homology"/>
<dbReference type="Gene3D" id="1.10.3720.10">
    <property type="entry name" value="MetI-like"/>
    <property type="match status" value="1"/>
</dbReference>
<dbReference type="InterPro" id="IPR043429">
    <property type="entry name" value="ArtM/GltK/GlnP/TcyL/YhdX-like"/>
</dbReference>
<dbReference type="PROSITE" id="PS50928">
    <property type="entry name" value="ABC_TM1"/>
    <property type="match status" value="1"/>
</dbReference>
<keyword evidence="5" id="KW-0029">Amino-acid transport</keyword>
<keyword evidence="11" id="KW-1185">Reference proteome</keyword>
<comment type="caution">
    <text evidence="10">The sequence shown here is derived from an EMBL/GenBank/DDBJ whole genome shotgun (WGS) entry which is preliminary data.</text>
</comment>
<keyword evidence="6 8" id="KW-1133">Transmembrane helix</keyword>
<evidence type="ECO:0000259" key="9">
    <source>
        <dbReference type="PROSITE" id="PS50928"/>
    </source>
</evidence>
<keyword evidence="4 8" id="KW-0812">Transmembrane</keyword>
<dbReference type="SUPFAM" id="SSF161098">
    <property type="entry name" value="MetI-like"/>
    <property type="match status" value="1"/>
</dbReference>
<keyword evidence="7 8" id="KW-0472">Membrane</keyword>
<dbReference type="PANTHER" id="PTHR30614:SF0">
    <property type="entry name" value="L-CYSTINE TRANSPORT SYSTEM PERMEASE PROTEIN TCYL"/>
    <property type="match status" value="1"/>
</dbReference>
<accession>A0ABW6LM78</accession>
<keyword evidence="2 8" id="KW-0813">Transport</keyword>
<dbReference type="InterPro" id="IPR000515">
    <property type="entry name" value="MetI-like"/>
</dbReference>
<feature type="transmembrane region" description="Helical" evidence="8">
    <location>
        <begin position="24"/>
        <end position="44"/>
    </location>
</feature>
<dbReference type="PANTHER" id="PTHR30614">
    <property type="entry name" value="MEMBRANE COMPONENT OF AMINO ACID ABC TRANSPORTER"/>
    <property type="match status" value="1"/>
</dbReference>
<dbReference type="InterPro" id="IPR010065">
    <property type="entry name" value="AA_ABC_transptr_permease_3TM"/>
</dbReference>
<feature type="domain" description="ABC transmembrane type-1" evidence="9">
    <location>
        <begin position="20"/>
        <end position="208"/>
    </location>
</feature>
<dbReference type="Pfam" id="PF00528">
    <property type="entry name" value="BPD_transp_1"/>
    <property type="match status" value="1"/>
</dbReference>
<dbReference type="RefSeq" id="WP_358286852.1">
    <property type="nucleotide sequence ID" value="NZ_JBEYGJ010000028.1"/>
</dbReference>
<evidence type="ECO:0000256" key="8">
    <source>
        <dbReference type="RuleBase" id="RU363032"/>
    </source>
</evidence>
<keyword evidence="3" id="KW-1003">Cell membrane</keyword>
<evidence type="ECO:0000256" key="3">
    <source>
        <dbReference type="ARBA" id="ARBA00022475"/>
    </source>
</evidence>
<evidence type="ECO:0000256" key="1">
    <source>
        <dbReference type="ARBA" id="ARBA00004651"/>
    </source>
</evidence>
<feature type="transmembrane region" description="Helical" evidence="8">
    <location>
        <begin position="84"/>
        <end position="103"/>
    </location>
</feature>